<accession>A0A8S5LXW0</accession>
<evidence type="ECO:0000313" key="2">
    <source>
        <dbReference type="EMBL" id="DAD74873.1"/>
    </source>
</evidence>
<sequence>MKTAVILLVAVIICGSTFAVQYIRLQKAEAMCSALKTDLKAWQEAAGRWQLLAEQAQKGEAALEAQAQSCLDREAAARADADAWKSLLDEATLRAMTPKEEKGVPDNAMRRALSDALDRPL</sequence>
<name>A0A8S5LXW0_9CAUD</name>
<protein>
    <submittedName>
        <fullName evidence="2">Uncharacterized protein</fullName>
    </submittedName>
</protein>
<proteinExistence type="predicted"/>
<reference evidence="2" key="1">
    <citation type="journal article" date="2021" name="Proc. Natl. Acad. Sci. U.S.A.">
        <title>A Catalog of Tens of Thousands of Viruses from Human Metagenomes Reveals Hidden Associations with Chronic Diseases.</title>
        <authorList>
            <person name="Tisza M.J."/>
            <person name="Buck C.B."/>
        </authorList>
    </citation>
    <scope>NUCLEOTIDE SEQUENCE</scope>
    <source>
        <strain evidence="2">Ctrnx29</strain>
    </source>
</reference>
<feature type="region of interest" description="Disordered" evidence="1">
    <location>
        <begin position="96"/>
        <end position="121"/>
    </location>
</feature>
<dbReference type="EMBL" id="BK014766">
    <property type="protein sequence ID" value="DAD74873.1"/>
    <property type="molecule type" value="Genomic_DNA"/>
</dbReference>
<organism evidence="2">
    <name type="scientific">Myoviridae sp. ctrnx29</name>
    <dbReference type="NCBI Taxonomy" id="2826704"/>
    <lineage>
        <taxon>Viruses</taxon>
        <taxon>Duplodnaviria</taxon>
        <taxon>Heunggongvirae</taxon>
        <taxon>Uroviricota</taxon>
        <taxon>Caudoviricetes</taxon>
    </lineage>
</organism>
<evidence type="ECO:0000256" key="1">
    <source>
        <dbReference type="SAM" id="MobiDB-lite"/>
    </source>
</evidence>